<evidence type="ECO:0000313" key="2">
    <source>
        <dbReference type="EMBL" id="ORY92656.1"/>
    </source>
</evidence>
<reference evidence="2 3" key="1">
    <citation type="submission" date="2016-07" db="EMBL/GenBank/DDBJ databases">
        <title>Pervasive Adenine N6-methylation of Active Genes in Fungi.</title>
        <authorList>
            <consortium name="DOE Joint Genome Institute"/>
            <person name="Mondo S.J."/>
            <person name="Dannebaum R.O."/>
            <person name="Kuo R.C."/>
            <person name="Labutti K."/>
            <person name="Haridas S."/>
            <person name="Kuo A."/>
            <person name="Salamov A."/>
            <person name="Ahrendt S.R."/>
            <person name="Lipzen A."/>
            <person name="Sullivan W."/>
            <person name="Andreopoulos W.B."/>
            <person name="Clum A."/>
            <person name="Lindquist E."/>
            <person name="Daum C."/>
            <person name="Ramamoorthy G.K."/>
            <person name="Gryganskyi A."/>
            <person name="Culley D."/>
            <person name="Magnuson J.K."/>
            <person name="James T.Y."/>
            <person name="O'Malley M.A."/>
            <person name="Stajich J.E."/>
            <person name="Spatafora J.W."/>
            <person name="Visel A."/>
            <person name="Grigoriev I.V."/>
        </authorList>
    </citation>
    <scope>NUCLEOTIDE SEQUENCE [LARGE SCALE GENOMIC DNA]</scope>
    <source>
        <strain evidence="2 3">62-1032</strain>
    </source>
</reference>
<accession>A0A1Y2G3Y5</accession>
<dbReference type="InParanoid" id="A0A1Y2G3Y5"/>
<dbReference type="EMBL" id="MCGR01000001">
    <property type="protein sequence ID" value="ORY92656.1"/>
    <property type="molecule type" value="Genomic_DNA"/>
</dbReference>
<feature type="compositionally biased region" description="Acidic residues" evidence="1">
    <location>
        <begin position="98"/>
        <end position="110"/>
    </location>
</feature>
<feature type="compositionally biased region" description="Low complexity" evidence="1">
    <location>
        <begin position="181"/>
        <end position="205"/>
    </location>
</feature>
<feature type="region of interest" description="Disordered" evidence="1">
    <location>
        <begin position="76"/>
        <end position="133"/>
    </location>
</feature>
<feature type="region of interest" description="Disordered" evidence="1">
    <location>
        <begin position="1"/>
        <end position="64"/>
    </location>
</feature>
<sequence length="258" mass="27857">MAAPTRSQPRHKSLSLSSSTTNPFHGASSPPSPSLNGGRNKGLKQSSSIADLRQSFTTMSKPKFLRRFTSRDKDLFGCAGEEGAGGAFTGRARGSSDLDLDELDEEDDTEGREGLPPYANAPPRPPQVGLDDSCWTKEHIREVERRKEELAAEEALAAFFARQSISSPSPQPIQTTFNTLSESSSTPSLSRSDSMMSFTTSSSRPRTNESLPSYHSNAPPSPVSERGGTLRRPKTAPAPNAGIALADVVAEPRRYDYI</sequence>
<gene>
    <name evidence="2" type="ORF">BCR35DRAFT_298136</name>
</gene>
<dbReference type="Proteomes" id="UP000193467">
    <property type="component" value="Unassembled WGS sequence"/>
</dbReference>
<comment type="caution">
    <text evidence="2">The sequence shown here is derived from an EMBL/GenBank/DDBJ whole genome shotgun (WGS) entry which is preliminary data.</text>
</comment>
<proteinExistence type="predicted"/>
<feature type="compositionally biased region" description="Polar residues" evidence="1">
    <location>
        <begin position="208"/>
        <end position="218"/>
    </location>
</feature>
<protein>
    <submittedName>
        <fullName evidence="2">Uncharacterized protein</fullName>
    </submittedName>
</protein>
<evidence type="ECO:0000256" key="1">
    <source>
        <dbReference type="SAM" id="MobiDB-lite"/>
    </source>
</evidence>
<feature type="compositionally biased region" description="Low complexity" evidence="1">
    <location>
        <begin position="163"/>
        <end position="174"/>
    </location>
</feature>
<feature type="compositionally biased region" description="Polar residues" evidence="1">
    <location>
        <begin position="14"/>
        <end position="23"/>
    </location>
</feature>
<evidence type="ECO:0000313" key="3">
    <source>
        <dbReference type="Proteomes" id="UP000193467"/>
    </source>
</evidence>
<feature type="compositionally biased region" description="Polar residues" evidence="1">
    <location>
        <begin position="43"/>
        <end position="60"/>
    </location>
</feature>
<dbReference type="AlphaFoldDB" id="A0A1Y2G3Y5"/>
<name>A0A1Y2G3Y5_9BASI</name>
<keyword evidence="3" id="KW-1185">Reference proteome</keyword>
<organism evidence="2 3">
    <name type="scientific">Leucosporidium creatinivorum</name>
    <dbReference type="NCBI Taxonomy" id="106004"/>
    <lineage>
        <taxon>Eukaryota</taxon>
        <taxon>Fungi</taxon>
        <taxon>Dikarya</taxon>
        <taxon>Basidiomycota</taxon>
        <taxon>Pucciniomycotina</taxon>
        <taxon>Microbotryomycetes</taxon>
        <taxon>Leucosporidiales</taxon>
        <taxon>Leucosporidium</taxon>
    </lineage>
</organism>
<feature type="region of interest" description="Disordered" evidence="1">
    <location>
        <begin position="163"/>
        <end position="243"/>
    </location>
</feature>